<dbReference type="GO" id="GO:0004088">
    <property type="term" value="F:carbamoyl-phosphate synthase (glutamine-hydrolyzing) activity"/>
    <property type="evidence" value="ECO:0007669"/>
    <property type="project" value="UniProtKB-UniRule"/>
</dbReference>
<dbReference type="PANTHER" id="PTHR43418">
    <property type="entry name" value="MULTIFUNCTIONAL TRYPTOPHAN BIOSYNTHESIS PROTEIN-RELATED"/>
    <property type="match status" value="1"/>
</dbReference>
<evidence type="ECO:0000256" key="11">
    <source>
        <dbReference type="HAMAP-Rule" id="MF_01209"/>
    </source>
</evidence>
<evidence type="ECO:0000256" key="3">
    <source>
        <dbReference type="ARBA" id="ARBA00007800"/>
    </source>
</evidence>
<evidence type="ECO:0000313" key="14">
    <source>
        <dbReference type="Proteomes" id="UP001208131"/>
    </source>
</evidence>
<dbReference type="GO" id="GO:0006526">
    <property type="term" value="P:L-arginine biosynthetic process"/>
    <property type="evidence" value="ECO:0007669"/>
    <property type="project" value="UniProtKB-UniRule"/>
</dbReference>
<proteinExistence type="inferred from homology"/>
<dbReference type="Gene3D" id="3.50.30.20">
    <property type="entry name" value="Carbamoyl-phosphate synthase small subunit, N-terminal domain"/>
    <property type="match status" value="1"/>
</dbReference>
<comment type="similarity">
    <text evidence="3 11">Belongs to the CarA family.</text>
</comment>
<evidence type="ECO:0000256" key="8">
    <source>
        <dbReference type="ARBA" id="ARBA00022975"/>
    </source>
</evidence>
<comment type="catalytic activity">
    <reaction evidence="9 11">
        <text>hydrogencarbonate + L-glutamine + 2 ATP + H2O = carbamoyl phosphate + L-glutamate + 2 ADP + phosphate + 2 H(+)</text>
        <dbReference type="Rhea" id="RHEA:18633"/>
        <dbReference type="ChEBI" id="CHEBI:15377"/>
        <dbReference type="ChEBI" id="CHEBI:15378"/>
        <dbReference type="ChEBI" id="CHEBI:17544"/>
        <dbReference type="ChEBI" id="CHEBI:29985"/>
        <dbReference type="ChEBI" id="CHEBI:30616"/>
        <dbReference type="ChEBI" id="CHEBI:43474"/>
        <dbReference type="ChEBI" id="CHEBI:58228"/>
        <dbReference type="ChEBI" id="CHEBI:58359"/>
        <dbReference type="ChEBI" id="CHEBI:456216"/>
        <dbReference type="EC" id="6.3.5.5"/>
    </reaction>
</comment>
<dbReference type="GO" id="GO:0006541">
    <property type="term" value="P:glutamine metabolic process"/>
    <property type="evidence" value="ECO:0007669"/>
    <property type="project" value="InterPro"/>
</dbReference>
<evidence type="ECO:0000256" key="5">
    <source>
        <dbReference type="ARBA" id="ARBA00022741"/>
    </source>
</evidence>
<dbReference type="GO" id="GO:0044205">
    <property type="term" value="P:'de novo' UMP biosynthetic process"/>
    <property type="evidence" value="ECO:0007669"/>
    <property type="project" value="UniProtKB-UniRule"/>
</dbReference>
<organism evidence="13 14">
    <name type="scientific">Hominimerdicola aceti</name>
    <dbReference type="NCBI Taxonomy" id="2981726"/>
    <lineage>
        <taxon>Bacteria</taxon>
        <taxon>Bacillati</taxon>
        <taxon>Bacillota</taxon>
        <taxon>Clostridia</taxon>
        <taxon>Eubacteriales</taxon>
        <taxon>Oscillospiraceae</taxon>
        <taxon>Hominimerdicola</taxon>
    </lineage>
</organism>
<dbReference type="HAMAP" id="MF_01209">
    <property type="entry name" value="CPSase_S_chain"/>
    <property type="match status" value="1"/>
</dbReference>
<evidence type="ECO:0000256" key="9">
    <source>
        <dbReference type="ARBA" id="ARBA00048816"/>
    </source>
</evidence>
<comment type="catalytic activity">
    <reaction evidence="10 11">
        <text>L-glutamine + H2O = L-glutamate + NH4(+)</text>
        <dbReference type="Rhea" id="RHEA:15889"/>
        <dbReference type="ChEBI" id="CHEBI:15377"/>
        <dbReference type="ChEBI" id="CHEBI:28938"/>
        <dbReference type="ChEBI" id="CHEBI:29985"/>
        <dbReference type="ChEBI" id="CHEBI:58359"/>
    </reaction>
</comment>
<protein>
    <recommendedName>
        <fullName evidence="11">Carbamoyl phosphate synthase small chain</fullName>
        <ecNumber evidence="11">6.3.5.5</ecNumber>
    </recommendedName>
    <alternativeName>
        <fullName evidence="11">Carbamoyl phosphate synthetase glutamine chain</fullName>
    </alternativeName>
</protein>
<dbReference type="InterPro" id="IPR006274">
    <property type="entry name" value="CarbamoylP_synth_ssu"/>
</dbReference>
<evidence type="ECO:0000256" key="10">
    <source>
        <dbReference type="ARBA" id="ARBA00049285"/>
    </source>
</evidence>
<feature type="binding site" evidence="11">
    <location>
        <position position="223"/>
    </location>
    <ligand>
        <name>L-glutamine</name>
        <dbReference type="ChEBI" id="CHEBI:58359"/>
    </ligand>
</feature>
<dbReference type="NCBIfam" id="TIGR01368">
    <property type="entry name" value="CPSaseIIsmall"/>
    <property type="match status" value="1"/>
</dbReference>
<evidence type="ECO:0000256" key="7">
    <source>
        <dbReference type="ARBA" id="ARBA00022962"/>
    </source>
</evidence>
<comment type="caution">
    <text evidence="13">The sequence shown here is derived from an EMBL/GenBank/DDBJ whole genome shotgun (WGS) entry which is preliminary data.</text>
</comment>
<evidence type="ECO:0000256" key="2">
    <source>
        <dbReference type="ARBA" id="ARBA00005077"/>
    </source>
</evidence>
<feature type="domain" description="Carbamoyl-phosphate synthase small subunit N-terminal" evidence="12">
    <location>
        <begin position="3"/>
        <end position="133"/>
    </location>
</feature>
<dbReference type="NCBIfam" id="NF009475">
    <property type="entry name" value="PRK12838.1"/>
    <property type="match status" value="1"/>
</dbReference>
<keyword evidence="11" id="KW-0055">Arginine biosynthesis</keyword>
<comment type="function">
    <text evidence="11">Small subunit of the glutamine-dependent carbamoyl phosphate synthetase (CPSase). CPSase catalyzes the formation of carbamoyl phosphate from the ammonia moiety of glutamine, carbonate, and phosphate donated by ATP, constituting the first step of 2 biosynthetic pathways, one leading to arginine and/or urea and the other to pyrimidine nucleotides. The small subunit (glutamine amidotransferase) binds and cleaves glutamine to supply the large subunit with the substrate ammonia.</text>
</comment>
<keyword evidence="5 11" id="KW-0547">Nucleotide-binding</keyword>
<reference evidence="13 14" key="1">
    <citation type="journal article" date="2021" name="ISME Commun">
        <title>Automated analysis of genomic sequences facilitates high-throughput and comprehensive description of bacteria.</title>
        <authorList>
            <person name="Hitch T.C.A."/>
        </authorList>
    </citation>
    <scope>NUCLEOTIDE SEQUENCE [LARGE SCALE GENOMIC DNA]</scope>
    <source>
        <strain evidence="13 14">Sanger_31</strain>
    </source>
</reference>
<feature type="binding site" evidence="11">
    <location>
        <position position="294"/>
    </location>
    <ligand>
        <name>L-glutamine</name>
        <dbReference type="ChEBI" id="CHEBI:58359"/>
    </ligand>
</feature>
<dbReference type="CDD" id="cd01744">
    <property type="entry name" value="GATase1_CPSase"/>
    <property type="match status" value="1"/>
</dbReference>
<dbReference type="Proteomes" id="UP001208131">
    <property type="component" value="Unassembled WGS sequence"/>
</dbReference>
<dbReference type="InterPro" id="IPR036480">
    <property type="entry name" value="CarbP_synth_ssu_N_sf"/>
</dbReference>
<dbReference type="PRINTS" id="PR00096">
    <property type="entry name" value="GATASE"/>
</dbReference>
<feature type="binding site" evidence="11">
    <location>
        <position position="221"/>
    </location>
    <ligand>
        <name>L-glutamine</name>
        <dbReference type="ChEBI" id="CHEBI:58359"/>
    </ligand>
</feature>
<sequence>MVQKAYLILENGTIFEGKSFGAAGEAIGEIVFTTAMTGYLETLTDPSYYGQIVVQTFPLIGNYGVIPEDFESECPHVKAYIVRDWCQEPSNFRCEGDLDTFLKQHNIVGLYGIDTRQLTKIVRESGVMNGKIVPEGSSFGLTDLKNYTIVEAVKNTTCSEEKTFEPEGEVKRKVVLYDFGAKHNIGRELVKRGCEVTVVPAYTKAERIKELAPDGIMLSNGPGDPAENVEIIEELKKLSEMKIPTFGICLGHQLLALAHGAMTHKLKYGHRGANQPAENTETGRVYITSQNHGYAVENDSLPEGEAKVLYVNANDGTCEGIRYLNEPAFSVQFHPEACGGPHDTDFLFDEFIELIDTNKK</sequence>
<name>A0AAE3II39_9FIRM</name>
<dbReference type="PRINTS" id="PR00099">
    <property type="entry name" value="CPSGATASE"/>
</dbReference>
<dbReference type="GO" id="GO:0006207">
    <property type="term" value="P:'de novo' pyrimidine nucleobase biosynthetic process"/>
    <property type="evidence" value="ECO:0007669"/>
    <property type="project" value="InterPro"/>
</dbReference>
<dbReference type="EMBL" id="JAOQJZ010000001">
    <property type="protein sequence ID" value="MCU6704508.1"/>
    <property type="molecule type" value="Genomic_DNA"/>
</dbReference>
<feature type="active site" evidence="11">
    <location>
        <position position="336"/>
    </location>
</feature>
<dbReference type="SUPFAM" id="SSF52021">
    <property type="entry name" value="Carbamoyl phosphate synthetase, small subunit N-terminal domain"/>
    <property type="match status" value="1"/>
</dbReference>
<keyword evidence="6 11" id="KW-0067">ATP-binding</keyword>
<feature type="binding site" evidence="11">
    <location>
        <position position="253"/>
    </location>
    <ligand>
        <name>L-glutamine</name>
        <dbReference type="ChEBI" id="CHEBI:58359"/>
    </ligand>
</feature>
<evidence type="ECO:0000256" key="4">
    <source>
        <dbReference type="ARBA" id="ARBA00022598"/>
    </source>
</evidence>
<keyword evidence="7 11" id="KW-0315">Glutamine amidotransferase</keyword>
<evidence type="ECO:0000259" key="12">
    <source>
        <dbReference type="SMART" id="SM01097"/>
    </source>
</evidence>
<dbReference type="InterPro" id="IPR050472">
    <property type="entry name" value="Anth_synth/Amidotransfase"/>
</dbReference>
<dbReference type="Pfam" id="PF00988">
    <property type="entry name" value="CPSase_sm_chain"/>
    <property type="match status" value="1"/>
</dbReference>
<comment type="pathway">
    <text evidence="1 11">Pyrimidine metabolism; UMP biosynthesis via de novo pathway; (S)-dihydroorotate from bicarbonate: step 1/3.</text>
</comment>
<feature type="binding site" evidence="11">
    <location>
        <position position="250"/>
    </location>
    <ligand>
        <name>L-glutamine</name>
        <dbReference type="ChEBI" id="CHEBI:58359"/>
    </ligand>
</feature>
<keyword evidence="8 11" id="KW-0665">Pyrimidine biosynthesis</keyword>
<evidence type="ECO:0000256" key="1">
    <source>
        <dbReference type="ARBA" id="ARBA00004812"/>
    </source>
</evidence>
<dbReference type="PRINTS" id="PR00097">
    <property type="entry name" value="ANTSNTHASEII"/>
</dbReference>
<dbReference type="Pfam" id="PF00117">
    <property type="entry name" value="GATase"/>
    <property type="match status" value="1"/>
</dbReference>
<feature type="binding site" evidence="11">
    <location>
        <position position="293"/>
    </location>
    <ligand>
        <name>L-glutamine</name>
        <dbReference type="ChEBI" id="CHEBI:58359"/>
    </ligand>
</feature>
<dbReference type="EC" id="6.3.5.5" evidence="11"/>
<dbReference type="SUPFAM" id="SSF52317">
    <property type="entry name" value="Class I glutamine amidotransferase-like"/>
    <property type="match status" value="1"/>
</dbReference>
<dbReference type="GO" id="GO:0005524">
    <property type="term" value="F:ATP binding"/>
    <property type="evidence" value="ECO:0007669"/>
    <property type="project" value="UniProtKB-UniRule"/>
</dbReference>
<feature type="active site" evidence="11">
    <location>
        <position position="334"/>
    </location>
</feature>
<keyword evidence="4 11" id="KW-0436">Ligase</keyword>
<keyword evidence="14" id="KW-1185">Reference proteome</keyword>
<feature type="region of interest" description="CPSase" evidence="11">
    <location>
        <begin position="1"/>
        <end position="172"/>
    </location>
</feature>
<dbReference type="SMART" id="SM01097">
    <property type="entry name" value="CPSase_sm_chain"/>
    <property type="match status" value="1"/>
</dbReference>
<keyword evidence="11" id="KW-0028">Amino-acid biosynthesis</keyword>
<evidence type="ECO:0000313" key="13">
    <source>
        <dbReference type="EMBL" id="MCU6704508.1"/>
    </source>
</evidence>
<dbReference type="AlphaFoldDB" id="A0AAE3II39"/>
<dbReference type="InterPro" id="IPR017926">
    <property type="entry name" value="GATASE"/>
</dbReference>
<evidence type="ECO:0000256" key="6">
    <source>
        <dbReference type="ARBA" id="ARBA00022840"/>
    </source>
</evidence>
<feature type="binding site" evidence="11">
    <location>
        <position position="291"/>
    </location>
    <ligand>
        <name>L-glutamine</name>
        <dbReference type="ChEBI" id="CHEBI:58359"/>
    </ligand>
</feature>
<feature type="active site" description="Nucleophile" evidence="11">
    <location>
        <position position="249"/>
    </location>
</feature>
<dbReference type="InterPro" id="IPR002474">
    <property type="entry name" value="CarbamoylP_synth_ssu_N"/>
</dbReference>
<dbReference type="PANTHER" id="PTHR43418:SF7">
    <property type="entry name" value="CARBAMOYL-PHOSPHATE SYNTHASE SMALL CHAIN"/>
    <property type="match status" value="1"/>
</dbReference>
<dbReference type="InterPro" id="IPR029062">
    <property type="entry name" value="Class_I_gatase-like"/>
</dbReference>
<feature type="binding site" evidence="11">
    <location>
        <position position="47"/>
    </location>
    <ligand>
        <name>L-glutamine</name>
        <dbReference type="ChEBI" id="CHEBI:58359"/>
    </ligand>
</feature>
<dbReference type="PROSITE" id="PS51273">
    <property type="entry name" value="GATASE_TYPE_1"/>
    <property type="match status" value="1"/>
</dbReference>
<comment type="pathway">
    <text evidence="2 11">Amino-acid biosynthesis; L-arginine biosynthesis; carbamoyl phosphate from bicarbonate: step 1/1.</text>
</comment>
<comment type="subunit">
    <text evidence="11">Composed of two chains; the small (or glutamine) chain promotes the hydrolysis of glutamine to ammonia, which is used by the large (or ammonia) chain to synthesize carbamoyl phosphate. Tetramer of heterodimers (alpha,beta)4.</text>
</comment>
<accession>A0AAE3II39</accession>
<dbReference type="FunFam" id="3.50.30.20:FF:000001">
    <property type="entry name" value="Carbamoyl-phosphate synthase small chain"/>
    <property type="match status" value="1"/>
</dbReference>
<dbReference type="Gene3D" id="3.40.50.880">
    <property type="match status" value="1"/>
</dbReference>
<gene>
    <name evidence="11" type="primary">carA</name>
    <name evidence="13" type="ORF">OCV57_01040</name>
</gene>
<dbReference type="InterPro" id="IPR035686">
    <property type="entry name" value="CPSase_GATase1"/>
</dbReference>